<evidence type="ECO:0000313" key="10">
    <source>
        <dbReference type="EMBL" id="TRY18817.1"/>
    </source>
</evidence>
<name>A0A553K281_9ACTN</name>
<feature type="transmembrane region" description="Helical" evidence="9">
    <location>
        <begin position="44"/>
        <end position="63"/>
    </location>
</feature>
<accession>A0A553K281</accession>
<feature type="transmembrane region" description="Helical" evidence="9">
    <location>
        <begin position="70"/>
        <end position="91"/>
    </location>
</feature>
<feature type="transmembrane region" description="Helical" evidence="9">
    <location>
        <begin position="12"/>
        <end position="32"/>
    </location>
</feature>
<dbReference type="GO" id="GO:0010043">
    <property type="term" value="P:response to zinc ion"/>
    <property type="evidence" value="ECO:0007669"/>
    <property type="project" value="TreeGrafter"/>
</dbReference>
<feature type="transmembrane region" description="Helical" evidence="9">
    <location>
        <begin position="103"/>
        <end position="121"/>
    </location>
</feature>
<feature type="transmembrane region" description="Helical" evidence="9">
    <location>
        <begin position="230"/>
        <end position="251"/>
    </location>
</feature>
<evidence type="ECO:0000313" key="11">
    <source>
        <dbReference type="Proteomes" id="UP000317638"/>
    </source>
</evidence>
<comment type="similarity">
    <text evidence="2 8">Belongs to the ABC-3 integral membrane protein family.</text>
</comment>
<dbReference type="InterPro" id="IPR001626">
    <property type="entry name" value="ABC_TroCD"/>
</dbReference>
<evidence type="ECO:0000256" key="2">
    <source>
        <dbReference type="ARBA" id="ARBA00008034"/>
    </source>
</evidence>
<dbReference type="GO" id="GO:0055085">
    <property type="term" value="P:transmembrane transport"/>
    <property type="evidence" value="ECO:0007669"/>
    <property type="project" value="InterPro"/>
</dbReference>
<organism evidence="10 11">
    <name type="scientific">Tessaracoccus rhinocerotis</name>
    <dbReference type="NCBI Taxonomy" id="1689449"/>
    <lineage>
        <taxon>Bacteria</taxon>
        <taxon>Bacillati</taxon>
        <taxon>Actinomycetota</taxon>
        <taxon>Actinomycetes</taxon>
        <taxon>Propionibacteriales</taxon>
        <taxon>Propionibacteriaceae</taxon>
        <taxon>Tessaracoccus</taxon>
    </lineage>
</organism>
<dbReference type="CDD" id="cd06550">
    <property type="entry name" value="TM_ABC_iron-siderophores_like"/>
    <property type="match status" value="1"/>
</dbReference>
<sequence>MNLFEFLGNHTYRMVFLGTAAIGLASGALGAFAYLRKRSLVSDVISHAALPGALGAFLVAVLLGLDGRRLALLLLGALLVSGLAVAASGHIARASKVRVDTAMAIVLTVFFGAGMLLMRVISDGPYPGKGGIQDYLFGNATVITRADLATIVAVAALAIGVMVVFWKEFSLRTFDPAHSAFLGFGRRVDGLMSVALVLAVVIGVKAVGLVLMVALVVTPAAAARQWTRRLPTMVALSALIGAMGGGLGTYVSVNLGAVPPGPVVVLVLFTVFVVSLLLAPGRSVGHRLVQRARVRRALRETA</sequence>
<dbReference type="GO" id="GO:0043190">
    <property type="term" value="C:ATP-binding cassette (ABC) transporter complex"/>
    <property type="evidence" value="ECO:0007669"/>
    <property type="project" value="InterPro"/>
</dbReference>
<dbReference type="InterPro" id="IPR037294">
    <property type="entry name" value="ABC_BtuC-like"/>
</dbReference>
<feature type="transmembrane region" description="Helical" evidence="9">
    <location>
        <begin position="191"/>
        <end position="218"/>
    </location>
</feature>
<dbReference type="PANTHER" id="PTHR30477:SF3">
    <property type="entry name" value="METAL TRANSPORT SYSTEM MEMBRANE PROTEIN CT_069-RELATED"/>
    <property type="match status" value="1"/>
</dbReference>
<protein>
    <submittedName>
        <fullName evidence="10">Metal ABC transporter permease</fullName>
    </submittedName>
</protein>
<dbReference type="PANTHER" id="PTHR30477">
    <property type="entry name" value="ABC-TRANSPORTER METAL-BINDING PROTEIN"/>
    <property type="match status" value="1"/>
</dbReference>
<keyword evidence="11" id="KW-1185">Reference proteome</keyword>
<gene>
    <name evidence="10" type="ORF">FOJ82_06810</name>
</gene>
<evidence type="ECO:0000256" key="3">
    <source>
        <dbReference type="ARBA" id="ARBA00022448"/>
    </source>
</evidence>
<dbReference type="AlphaFoldDB" id="A0A553K281"/>
<evidence type="ECO:0000256" key="1">
    <source>
        <dbReference type="ARBA" id="ARBA00004651"/>
    </source>
</evidence>
<feature type="transmembrane region" description="Helical" evidence="9">
    <location>
        <begin position="142"/>
        <end position="166"/>
    </location>
</feature>
<dbReference type="RefSeq" id="WP_143937709.1">
    <property type="nucleotide sequence ID" value="NZ_VKKG01000002.1"/>
</dbReference>
<comment type="caution">
    <text evidence="10">The sequence shown here is derived from an EMBL/GenBank/DDBJ whole genome shotgun (WGS) entry which is preliminary data.</text>
</comment>
<keyword evidence="3 8" id="KW-0813">Transport</keyword>
<keyword evidence="7 9" id="KW-0472">Membrane</keyword>
<evidence type="ECO:0000256" key="8">
    <source>
        <dbReference type="RuleBase" id="RU003943"/>
    </source>
</evidence>
<comment type="subcellular location">
    <subcellularLocation>
        <location evidence="1 8">Cell membrane</location>
        <topology evidence="1 8">Multi-pass membrane protein</topology>
    </subcellularLocation>
</comment>
<evidence type="ECO:0000256" key="5">
    <source>
        <dbReference type="ARBA" id="ARBA00022692"/>
    </source>
</evidence>
<proteinExistence type="inferred from homology"/>
<evidence type="ECO:0000256" key="4">
    <source>
        <dbReference type="ARBA" id="ARBA00022475"/>
    </source>
</evidence>
<evidence type="ECO:0000256" key="7">
    <source>
        <dbReference type="ARBA" id="ARBA00023136"/>
    </source>
</evidence>
<dbReference type="Pfam" id="PF00950">
    <property type="entry name" value="ABC-3"/>
    <property type="match status" value="1"/>
</dbReference>
<reference evidence="10 11" key="1">
    <citation type="submission" date="2019-07" db="EMBL/GenBank/DDBJ databases">
        <authorList>
            <person name="Zhou L.-Y."/>
        </authorList>
    </citation>
    <scope>NUCLEOTIDE SEQUENCE [LARGE SCALE GENOMIC DNA]</scope>
    <source>
        <strain evidence="10 11">YIM 101269</strain>
    </source>
</reference>
<dbReference type="Proteomes" id="UP000317638">
    <property type="component" value="Unassembled WGS sequence"/>
</dbReference>
<evidence type="ECO:0000256" key="6">
    <source>
        <dbReference type="ARBA" id="ARBA00022989"/>
    </source>
</evidence>
<feature type="transmembrane region" description="Helical" evidence="9">
    <location>
        <begin position="263"/>
        <end position="281"/>
    </location>
</feature>
<keyword evidence="6 9" id="KW-1133">Transmembrane helix</keyword>
<dbReference type="Gene3D" id="1.10.3470.10">
    <property type="entry name" value="ABC transporter involved in vitamin B12 uptake, BtuC"/>
    <property type="match status" value="1"/>
</dbReference>
<dbReference type="OrthoDB" id="1016457at2"/>
<dbReference type="SUPFAM" id="SSF81345">
    <property type="entry name" value="ABC transporter involved in vitamin B12 uptake, BtuC"/>
    <property type="match status" value="1"/>
</dbReference>
<keyword evidence="4" id="KW-1003">Cell membrane</keyword>
<dbReference type="EMBL" id="VKKG01000002">
    <property type="protein sequence ID" value="TRY18817.1"/>
    <property type="molecule type" value="Genomic_DNA"/>
</dbReference>
<keyword evidence="5 8" id="KW-0812">Transmembrane</keyword>
<evidence type="ECO:0000256" key="9">
    <source>
        <dbReference type="SAM" id="Phobius"/>
    </source>
</evidence>